<evidence type="ECO:0000313" key="4">
    <source>
        <dbReference type="EMBL" id="KYZ75020.1"/>
    </source>
</evidence>
<dbReference type="SUPFAM" id="SSF46689">
    <property type="entry name" value="Homeodomain-like"/>
    <property type="match status" value="1"/>
</dbReference>
<dbReference type="EMBL" id="LSGP01000026">
    <property type="protein sequence ID" value="KYZ75020.1"/>
    <property type="molecule type" value="Genomic_DNA"/>
</dbReference>
<dbReference type="PRINTS" id="PR00455">
    <property type="entry name" value="HTHTETR"/>
</dbReference>
<proteinExistence type="predicted"/>
<dbReference type="InterPro" id="IPR023772">
    <property type="entry name" value="DNA-bd_HTH_TetR-type_CS"/>
</dbReference>
<gene>
    <name evidence="4" type="ORF">AXX12_15695</name>
</gene>
<dbReference type="InterPro" id="IPR050109">
    <property type="entry name" value="HTH-type_TetR-like_transc_reg"/>
</dbReference>
<dbReference type="PANTHER" id="PTHR30328">
    <property type="entry name" value="TRANSCRIPTIONAL REPRESSOR"/>
    <property type="match status" value="1"/>
</dbReference>
<dbReference type="PANTHER" id="PTHR30328:SF54">
    <property type="entry name" value="HTH-TYPE TRANSCRIPTIONAL REPRESSOR SCO4008"/>
    <property type="match status" value="1"/>
</dbReference>
<sequence length="203" mass="22625">MKIEVPIDKPTVCKIIKAAVPLFAMKGVAAVSVKELAEAAGVNVALISYYFGGKDNLYAFVLEHQLAILDDSLNVIQQEEACPVAKIRRMAITIAHLHKENPYLDRLFYSEMTNPTKWFEPFILNAADKLHSFLKDCIVEAISRGQFRSDLQPDFAAISLLKILNLSLITLLVSKELLPPADDPIEVYIIQALDIYLRGVSNP</sequence>
<dbReference type="PROSITE" id="PS50977">
    <property type="entry name" value="HTH_TETR_2"/>
    <property type="match status" value="1"/>
</dbReference>
<feature type="domain" description="HTH tetR-type" evidence="3">
    <location>
        <begin position="9"/>
        <end position="69"/>
    </location>
</feature>
<dbReference type="STRING" id="1794912.AXX12_15695"/>
<dbReference type="Pfam" id="PF00440">
    <property type="entry name" value="TetR_N"/>
    <property type="match status" value="1"/>
</dbReference>
<evidence type="ECO:0000259" key="3">
    <source>
        <dbReference type="PROSITE" id="PS50977"/>
    </source>
</evidence>
<dbReference type="Gene3D" id="1.10.10.60">
    <property type="entry name" value="Homeodomain-like"/>
    <property type="match status" value="1"/>
</dbReference>
<dbReference type="Gene3D" id="1.10.357.10">
    <property type="entry name" value="Tetracycline Repressor, domain 2"/>
    <property type="match status" value="1"/>
</dbReference>
<name>A0A154BME5_ANASB</name>
<keyword evidence="5" id="KW-1185">Reference proteome</keyword>
<feature type="DNA-binding region" description="H-T-H motif" evidence="2">
    <location>
        <begin position="32"/>
        <end position="51"/>
    </location>
</feature>
<evidence type="ECO:0000313" key="5">
    <source>
        <dbReference type="Proteomes" id="UP000076268"/>
    </source>
</evidence>
<accession>A0A154BME5</accession>
<dbReference type="RefSeq" id="WP_066245593.1">
    <property type="nucleotide sequence ID" value="NZ_LSGP01000026.1"/>
</dbReference>
<organism evidence="4 5">
    <name type="scientific">Anaerosporomusa subterranea</name>
    <dbReference type="NCBI Taxonomy" id="1794912"/>
    <lineage>
        <taxon>Bacteria</taxon>
        <taxon>Bacillati</taxon>
        <taxon>Bacillota</taxon>
        <taxon>Negativicutes</taxon>
        <taxon>Acetonemataceae</taxon>
        <taxon>Anaerosporomusa</taxon>
    </lineage>
</organism>
<dbReference type="SUPFAM" id="SSF48498">
    <property type="entry name" value="Tetracyclin repressor-like, C-terminal domain"/>
    <property type="match status" value="1"/>
</dbReference>
<dbReference type="AlphaFoldDB" id="A0A154BME5"/>
<dbReference type="OrthoDB" id="9789566at2"/>
<dbReference type="InterPro" id="IPR036271">
    <property type="entry name" value="Tet_transcr_reg_TetR-rel_C_sf"/>
</dbReference>
<evidence type="ECO:0000256" key="2">
    <source>
        <dbReference type="PROSITE-ProRule" id="PRU00335"/>
    </source>
</evidence>
<comment type="caution">
    <text evidence="4">The sequence shown here is derived from an EMBL/GenBank/DDBJ whole genome shotgun (WGS) entry which is preliminary data.</text>
</comment>
<reference evidence="4 5" key="1">
    <citation type="submission" date="2016-02" db="EMBL/GenBank/DDBJ databases">
        <title>Anaerosporomusa subterraneum gen. nov., sp. nov., a spore-forming obligate anaerobe isolated from saprolite.</title>
        <authorList>
            <person name="Choi J.K."/>
            <person name="Shah M."/>
            <person name="Yee N."/>
        </authorList>
    </citation>
    <scope>NUCLEOTIDE SEQUENCE [LARGE SCALE GENOMIC DNA]</scope>
    <source>
        <strain evidence="4 5">RU4</strain>
    </source>
</reference>
<evidence type="ECO:0000256" key="1">
    <source>
        <dbReference type="ARBA" id="ARBA00023125"/>
    </source>
</evidence>
<dbReference type="PROSITE" id="PS01081">
    <property type="entry name" value="HTH_TETR_1"/>
    <property type="match status" value="1"/>
</dbReference>
<dbReference type="Proteomes" id="UP000076268">
    <property type="component" value="Unassembled WGS sequence"/>
</dbReference>
<protein>
    <recommendedName>
        <fullName evidence="3">HTH tetR-type domain-containing protein</fullName>
    </recommendedName>
</protein>
<dbReference type="GO" id="GO:0006355">
    <property type="term" value="P:regulation of DNA-templated transcription"/>
    <property type="evidence" value="ECO:0007669"/>
    <property type="project" value="UniProtKB-ARBA"/>
</dbReference>
<keyword evidence="1 2" id="KW-0238">DNA-binding</keyword>
<dbReference type="GO" id="GO:0003677">
    <property type="term" value="F:DNA binding"/>
    <property type="evidence" value="ECO:0007669"/>
    <property type="project" value="UniProtKB-UniRule"/>
</dbReference>
<dbReference type="InterPro" id="IPR009057">
    <property type="entry name" value="Homeodomain-like_sf"/>
</dbReference>
<dbReference type="InterPro" id="IPR001647">
    <property type="entry name" value="HTH_TetR"/>
</dbReference>